<dbReference type="STRING" id="586239.AD943_06675"/>
<keyword evidence="1" id="KW-0624">Polysaccharide degradation</keyword>
<dbReference type="GO" id="GO:0045493">
    <property type="term" value="P:xylan catabolic process"/>
    <property type="evidence" value="ECO:0007669"/>
    <property type="project" value="UniProtKB-KW"/>
</dbReference>
<dbReference type="RefSeq" id="WP_231490271.1">
    <property type="nucleotide sequence ID" value="NZ_BAQZ01000018.1"/>
</dbReference>
<name>A0A4Y3M3H0_9PROT</name>
<accession>A0A4Y3M3H0</accession>
<keyword evidence="5" id="KW-1185">Reference proteome</keyword>
<evidence type="ECO:0000259" key="3">
    <source>
        <dbReference type="Pfam" id="PF24793"/>
    </source>
</evidence>
<evidence type="ECO:0000313" key="5">
    <source>
        <dbReference type="Proteomes" id="UP000320772"/>
    </source>
</evidence>
<dbReference type="Pfam" id="PF24793">
    <property type="entry name" value="GINT1_N"/>
    <property type="match status" value="1"/>
</dbReference>
<protein>
    <recommendedName>
        <fullName evidence="3">Glucosamine inositolphosphorylceramide transferase 1 N-terminal domain-containing protein</fullName>
    </recommendedName>
</protein>
<evidence type="ECO:0000313" key="4">
    <source>
        <dbReference type="EMBL" id="GEB03173.1"/>
    </source>
</evidence>
<feature type="domain" description="Glucosamine inositolphosphorylceramide transferase 1 N-terminal" evidence="3">
    <location>
        <begin position="74"/>
        <end position="267"/>
    </location>
</feature>
<dbReference type="SUPFAM" id="SSF75005">
    <property type="entry name" value="Arabinanase/levansucrase/invertase"/>
    <property type="match status" value="1"/>
</dbReference>
<dbReference type="Proteomes" id="UP000320772">
    <property type="component" value="Unassembled WGS sequence"/>
</dbReference>
<dbReference type="EMBL" id="BJLY01000001">
    <property type="protein sequence ID" value="GEB03173.1"/>
    <property type="molecule type" value="Genomic_DNA"/>
</dbReference>
<dbReference type="InterPro" id="IPR023296">
    <property type="entry name" value="Glyco_hydro_beta-prop_sf"/>
</dbReference>
<dbReference type="InterPro" id="IPR052176">
    <property type="entry name" value="Glycosyl_Hydrlase_43_Enz"/>
</dbReference>
<dbReference type="InterPro" id="IPR056442">
    <property type="entry name" value="GINT1_N"/>
</dbReference>
<comment type="caution">
    <text evidence="4">The sequence shown here is derived from an EMBL/GenBank/DDBJ whole genome shotgun (WGS) entry which is preliminary data.</text>
</comment>
<dbReference type="PANTHER" id="PTHR43772">
    <property type="entry name" value="ENDO-1,4-BETA-XYLANASE"/>
    <property type="match status" value="1"/>
</dbReference>
<keyword evidence="2" id="KW-0119">Carbohydrate metabolism</keyword>
<organism evidence="4 5">
    <name type="scientific">Gluconobacter roseus NBRC 3990</name>
    <dbReference type="NCBI Taxonomy" id="1307950"/>
    <lineage>
        <taxon>Bacteria</taxon>
        <taxon>Pseudomonadati</taxon>
        <taxon>Pseudomonadota</taxon>
        <taxon>Alphaproteobacteria</taxon>
        <taxon>Acetobacterales</taxon>
        <taxon>Acetobacteraceae</taxon>
        <taxon>Gluconobacter</taxon>
    </lineage>
</organism>
<keyword evidence="1" id="KW-0858">Xylan degradation</keyword>
<gene>
    <name evidence="4" type="ORF">GRO01_07490</name>
</gene>
<dbReference type="PANTHER" id="PTHR43772:SF2">
    <property type="entry name" value="PUTATIVE (AFU_ORTHOLOGUE AFUA_2G04480)-RELATED"/>
    <property type="match status" value="1"/>
</dbReference>
<evidence type="ECO:0000256" key="2">
    <source>
        <dbReference type="ARBA" id="ARBA00023277"/>
    </source>
</evidence>
<sequence>MVSSCPDLRSMSAPGSTLTGRFAVTLFVGEGFMPFLRTDHWRCAIVHAPLTEVIEAASLNGFPITTLPDIGDHRFLADPFGFWRDGKLHVFAEAFDCRSPKGTIEVLIYDGTGQMVRRETVLEEPWHLSYPFVFEHDGEVYMLPEANGSGRLSLYRAKSFPLDWERVEAFDFPEAAIDATPFQYANRWWMFWTPAGDKDERQSLLNISVADTLMGPWKNLGLFLNDRAGARPGGTPTIVEGKIFLPTQDCRGTYGRGIRLLEIEGLERGLPKITPGLSISIPASLRKRYPDGMHTLSAAGQVTLIDVKKIGFGPKRDLLNLKRRIFGA</sequence>
<dbReference type="Gene3D" id="2.115.10.20">
    <property type="entry name" value="Glycosyl hydrolase domain, family 43"/>
    <property type="match status" value="1"/>
</dbReference>
<dbReference type="AlphaFoldDB" id="A0A4Y3M3H0"/>
<evidence type="ECO:0000256" key="1">
    <source>
        <dbReference type="ARBA" id="ARBA00022651"/>
    </source>
</evidence>
<reference evidence="4 5" key="1">
    <citation type="submission" date="2019-06" db="EMBL/GenBank/DDBJ databases">
        <title>Whole genome shotgun sequence of Gluconobacter roseus NBRC 3990.</title>
        <authorList>
            <person name="Hosoyama A."/>
            <person name="Uohara A."/>
            <person name="Ohji S."/>
            <person name="Ichikawa N."/>
        </authorList>
    </citation>
    <scope>NUCLEOTIDE SEQUENCE [LARGE SCALE GENOMIC DNA]</scope>
    <source>
        <strain evidence="4 5">NBRC 3990</strain>
    </source>
</reference>
<proteinExistence type="predicted"/>